<dbReference type="OrthoDB" id="21131at2"/>
<dbReference type="Proteomes" id="UP000220251">
    <property type="component" value="Unassembled WGS sequence"/>
</dbReference>
<dbReference type="EMBL" id="CWGJ01000028">
    <property type="protein sequence ID" value="CRX39516.1"/>
    <property type="molecule type" value="Genomic_DNA"/>
</dbReference>
<reference evidence="3" key="1">
    <citation type="submission" date="2015-06" db="EMBL/GenBank/DDBJ databases">
        <authorList>
            <person name="Bertelli C."/>
        </authorList>
    </citation>
    <scope>NUCLEOTIDE SEQUENCE [LARGE SCALE GENOMIC DNA]</scope>
    <source>
        <strain evidence="3">CRIB-30</strain>
    </source>
</reference>
<evidence type="ECO:0000256" key="1">
    <source>
        <dbReference type="SAM" id="SignalP"/>
    </source>
</evidence>
<feature type="chain" id="PRO_5005217851" evidence="1">
    <location>
        <begin position="19"/>
        <end position="268"/>
    </location>
</feature>
<keyword evidence="3" id="KW-1185">Reference proteome</keyword>
<feature type="signal peptide" evidence="1">
    <location>
        <begin position="1"/>
        <end position="18"/>
    </location>
</feature>
<evidence type="ECO:0000313" key="3">
    <source>
        <dbReference type="Proteomes" id="UP000220251"/>
    </source>
</evidence>
<evidence type="ECO:0000313" key="2">
    <source>
        <dbReference type="EMBL" id="CRX39516.1"/>
    </source>
</evidence>
<gene>
    <name evidence="2" type="ORF">ELAC_2196</name>
</gene>
<protein>
    <submittedName>
        <fullName evidence="2">Putative secreted protein</fullName>
    </submittedName>
</protein>
<proteinExistence type="predicted"/>
<keyword evidence="1" id="KW-0732">Signal</keyword>
<name>A0A0H5DS20_9BACT</name>
<sequence>MIRRLCLLSLAWAPYAGATDFSPWIGNSLELQGEVGYLYQRFREVDSGDGDFEKKSNGNLLFAGLKVAYQDISGEIELFLAKTSEMSFGFSHARETFRYQPYDELNCDPVSLVFGLSLAESLSHSLKDFTFIHHGHFEAYAFGSIGKELTTSFKRWCSRVYGTVGVGVADIGSPWIDSSCFYEKRWVEGHRAGAGASFGMGFGRENLCLHHFDGYGPVRYREANLKAYYVYDIDRCHALKVLADVRVYADNCPRAASISIAYLASFGL</sequence>
<dbReference type="AlphaFoldDB" id="A0A0H5DS20"/>
<accession>A0A0H5DS20</accession>
<dbReference type="RefSeq" id="WP_098039378.1">
    <property type="nucleotide sequence ID" value="NZ_CWGJ01000028.1"/>
</dbReference>
<organism evidence="2 3">
    <name type="scientific">Estrella lausannensis</name>
    <dbReference type="NCBI Taxonomy" id="483423"/>
    <lineage>
        <taxon>Bacteria</taxon>
        <taxon>Pseudomonadati</taxon>
        <taxon>Chlamydiota</taxon>
        <taxon>Chlamydiia</taxon>
        <taxon>Parachlamydiales</taxon>
        <taxon>Candidatus Criblamydiaceae</taxon>
        <taxon>Estrella</taxon>
    </lineage>
</organism>